<comment type="pathway">
    <text evidence="5">Amino-acid biosynthesis; L-threonine biosynthesis; L-threonine from L-aspartate: step 4/5.</text>
</comment>
<dbReference type="RefSeq" id="WP_219354876.1">
    <property type="nucleotide sequence ID" value="NZ_CP080034.1"/>
</dbReference>
<organism evidence="8 9">
    <name type="scientific">Brevundimonas nasdae</name>
    <dbReference type="NCBI Taxonomy" id="172043"/>
    <lineage>
        <taxon>Bacteria</taxon>
        <taxon>Pseudomonadati</taxon>
        <taxon>Pseudomonadota</taxon>
        <taxon>Alphaproteobacteria</taxon>
        <taxon>Caulobacterales</taxon>
        <taxon>Caulobacteraceae</taxon>
        <taxon>Brevundimonas</taxon>
    </lineage>
</organism>
<evidence type="ECO:0000256" key="2">
    <source>
        <dbReference type="ARBA" id="ARBA00022741"/>
    </source>
</evidence>
<protein>
    <recommendedName>
        <fullName evidence="5 6">Homoserine kinase</fullName>
        <shortName evidence="5">HK</shortName>
        <shortName evidence="5">HSK</shortName>
        <ecNumber evidence="5 6">2.7.1.39</ecNumber>
    </recommendedName>
</protein>
<dbReference type="Pfam" id="PF01636">
    <property type="entry name" value="APH"/>
    <property type="match status" value="1"/>
</dbReference>
<evidence type="ECO:0000259" key="7">
    <source>
        <dbReference type="Pfam" id="PF01636"/>
    </source>
</evidence>
<dbReference type="Proteomes" id="UP000824334">
    <property type="component" value="Chromosome"/>
</dbReference>
<keyword evidence="5" id="KW-0028">Amino-acid biosynthesis</keyword>
<dbReference type="EC" id="2.7.1.39" evidence="5 6"/>
<keyword evidence="9" id="KW-1185">Reference proteome</keyword>
<dbReference type="HAMAP" id="MF_00301">
    <property type="entry name" value="Homoser_kinase_2"/>
    <property type="match status" value="1"/>
</dbReference>
<evidence type="ECO:0000256" key="4">
    <source>
        <dbReference type="ARBA" id="ARBA00022840"/>
    </source>
</evidence>
<sequence>MAVFTPVSIDEAKGFLAGYDLGEVVELTPIAEGVENTNYRLETANGRFVLTLFEGRTDEASLPFCLGLTAHLAARGFPCPTPIEDRAGAWLGRLNGRAAAVIEWKTGAWLRHPSEADQAAAGAVLARLHQTAAGFEIQRENPVGPAMWRRLADRCAAGASGEDRVLLDQVEAALARLGDVFGADLPGGPIHADYFPDNILFEGGQVSAVIDFYFGCNGAFAYDLAIALSAWGFDAEGRAMPGAIAAFQRGYESVRPLSDAERAALPRLGEAAALRFTLTRLHDRIFHDPSKLVTPKDPAVFLRRLEHWRAVETA</sequence>
<reference evidence="8 9" key="1">
    <citation type="submission" date="2021-07" db="EMBL/GenBank/DDBJ databases">
        <title>Isolation and characterization of bacteria from a gold mining with a capacity of golden bioaccumulation.</title>
        <authorList>
            <person name="Yang X.J."/>
        </authorList>
    </citation>
    <scope>NUCLEOTIDE SEQUENCE [LARGE SCALE GENOMIC DNA]</scope>
    <source>
        <strain evidence="8 9">Au29</strain>
    </source>
</reference>
<evidence type="ECO:0000313" key="9">
    <source>
        <dbReference type="Proteomes" id="UP000824334"/>
    </source>
</evidence>
<dbReference type="CDD" id="cd05153">
    <property type="entry name" value="HomoserineK_II"/>
    <property type="match status" value="1"/>
</dbReference>
<dbReference type="EMBL" id="CP080034">
    <property type="protein sequence ID" value="QYC09258.1"/>
    <property type="molecule type" value="Genomic_DNA"/>
</dbReference>
<dbReference type="PANTHER" id="PTHR21064:SF6">
    <property type="entry name" value="AMINOGLYCOSIDE PHOSPHOTRANSFERASE DOMAIN-CONTAINING PROTEIN"/>
    <property type="match status" value="1"/>
</dbReference>
<keyword evidence="5" id="KW-0791">Threonine biosynthesis</keyword>
<dbReference type="InterPro" id="IPR002575">
    <property type="entry name" value="Aminoglycoside_PTrfase"/>
</dbReference>
<keyword evidence="3 5" id="KW-0418">Kinase</keyword>
<keyword evidence="2 5" id="KW-0547">Nucleotide-binding</keyword>
<dbReference type="GeneID" id="94375923"/>
<name>A0ABX8TF84_9CAUL</name>
<dbReference type="NCBIfam" id="NF003558">
    <property type="entry name" value="PRK05231.1"/>
    <property type="match status" value="1"/>
</dbReference>
<accession>A0ABX8TF84</accession>
<feature type="domain" description="Aminoglycoside phosphotransferase" evidence="7">
    <location>
        <begin position="26"/>
        <end position="257"/>
    </location>
</feature>
<comment type="catalytic activity">
    <reaction evidence="5">
        <text>L-homoserine + ATP = O-phospho-L-homoserine + ADP + H(+)</text>
        <dbReference type="Rhea" id="RHEA:13985"/>
        <dbReference type="ChEBI" id="CHEBI:15378"/>
        <dbReference type="ChEBI" id="CHEBI:30616"/>
        <dbReference type="ChEBI" id="CHEBI:57476"/>
        <dbReference type="ChEBI" id="CHEBI:57590"/>
        <dbReference type="ChEBI" id="CHEBI:456216"/>
        <dbReference type="EC" id="2.7.1.39"/>
    </reaction>
</comment>
<evidence type="ECO:0000256" key="1">
    <source>
        <dbReference type="ARBA" id="ARBA00022679"/>
    </source>
</evidence>
<keyword evidence="1 5" id="KW-0808">Transferase</keyword>
<dbReference type="InterPro" id="IPR050249">
    <property type="entry name" value="Pseudomonas-type_ThrB"/>
</dbReference>
<evidence type="ECO:0000313" key="8">
    <source>
        <dbReference type="EMBL" id="QYC09258.1"/>
    </source>
</evidence>
<evidence type="ECO:0000256" key="6">
    <source>
        <dbReference type="NCBIfam" id="TIGR00938"/>
    </source>
</evidence>
<comment type="similarity">
    <text evidence="5">Belongs to the pseudomonas-type ThrB family.</text>
</comment>
<evidence type="ECO:0000256" key="5">
    <source>
        <dbReference type="HAMAP-Rule" id="MF_00301"/>
    </source>
</evidence>
<evidence type="ECO:0000256" key="3">
    <source>
        <dbReference type="ARBA" id="ARBA00022777"/>
    </source>
</evidence>
<proteinExistence type="inferred from homology"/>
<dbReference type="GO" id="GO:0004413">
    <property type="term" value="F:homoserine kinase activity"/>
    <property type="evidence" value="ECO:0007669"/>
    <property type="project" value="UniProtKB-EC"/>
</dbReference>
<dbReference type="PANTHER" id="PTHR21064">
    <property type="entry name" value="AMINOGLYCOSIDE PHOSPHOTRANSFERASE DOMAIN-CONTAINING PROTEIN-RELATED"/>
    <property type="match status" value="1"/>
</dbReference>
<dbReference type="InterPro" id="IPR005280">
    <property type="entry name" value="Homoserine_kinase_II"/>
</dbReference>
<keyword evidence="4 5" id="KW-0067">ATP-binding</keyword>
<gene>
    <name evidence="5 8" type="primary">thrB</name>
    <name evidence="8" type="ORF">KWG56_11625</name>
</gene>
<dbReference type="NCBIfam" id="TIGR00938">
    <property type="entry name" value="thrB_alt"/>
    <property type="match status" value="1"/>
</dbReference>